<dbReference type="Pfam" id="PF00314">
    <property type="entry name" value="Thaumatin"/>
    <property type="match status" value="1"/>
</dbReference>
<dbReference type="SMART" id="SM00205">
    <property type="entry name" value="THN"/>
    <property type="match status" value="1"/>
</dbReference>
<evidence type="ECO:0000313" key="2">
    <source>
        <dbReference type="EMBL" id="KAF9757175.1"/>
    </source>
</evidence>
<dbReference type="SUPFAM" id="SSF49870">
    <property type="entry name" value="Osmotin, thaumatin-like protein"/>
    <property type="match status" value="1"/>
</dbReference>
<feature type="signal peptide" evidence="1">
    <location>
        <begin position="1"/>
        <end position="31"/>
    </location>
</feature>
<protein>
    <submittedName>
        <fullName evidence="2">Uncharacterized protein</fullName>
    </submittedName>
</protein>
<gene>
    <name evidence="2" type="ORF">IM811_008119</name>
</gene>
<feature type="chain" id="PRO_5034901947" evidence="1">
    <location>
        <begin position="32"/>
        <end position="198"/>
    </location>
</feature>
<dbReference type="InterPro" id="IPR037176">
    <property type="entry name" value="Osmotin/thaumatin-like_sf"/>
</dbReference>
<dbReference type="AlphaFoldDB" id="A0A8H7NJH5"/>
<dbReference type="InterPro" id="IPR001938">
    <property type="entry name" value="Thaumatin"/>
</dbReference>
<dbReference type="Proteomes" id="UP000616885">
    <property type="component" value="Unassembled WGS sequence"/>
</dbReference>
<evidence type="ECO:0000256" key="1">
    <source>
        <dbReference type="SAM" id="SignalP"/>
    </source>
</evidence>
<dbReference type="EMBL" id="JADCTT010000002">
    <property type="protein sequence ID" value="KAF9757175.1"/>
    <property type="molecule type" value="Genomic_DNA"/>
</dbReference>
<evidence type="ECO:0000313" key="3">
    <source>
        <dbReference type="Proteomes" id="UP000616885"/>
    </source>
</evidence>
<accession>A0A8H7NJH5</accession>
<name>A0A8H7NJH5_BIOOC</name>
<keyword evidence="1" id="KW-0732">Signal</keyword>
<dbReference type="PANTHER" id="PTHR31048">
    <property type="entry name" value="OS03G0233200 PROTEIN"/>
    <property type="match status" value="1"/>
</dbReference>
<dbReference type="PRINTS" id="PR00347">
    <property type="entry name" value="THAUMATIN"/>
</dbReference>
<proteinExistence type="predicted"/>
<organism evidence="2 3">
    <name type="scientific">Bionectria ochroleuca</name>
    <name type="common">Gliocladium roseum</name>
    <dbReference type="NCBI Taxonomy" id="29856"/>
    <lineage>
        <taxon>Eukaryota</taxon>
        <taxon>Fungi</taxon>
        <taxon>Dikarya</taxon>
        <taxon>Ascomycota</taxon>
        <taxon>Pezizomycotina</taxon>
        <taxon>Sordariomycetes</taxon>
        <taxon>Hypocreomycetidae</taxon>
        <taxon>Hypocreales</taxon>
        <taxon>Bionectriaceae</taxon>
        <taxon>Clonostachys</taxon>
    </lineage>
</organism>
<dbReference type="Gene3D" id="2.60.110.10">
    <property type="entry name" value="Thaumatin"/>
    <property type="match status" value="1"/>
</dbReference>
<reference evidence="2" key="1">
    <citation type="submission" date="2020-10" db="EMBL/GenBank/DDBJ databases">
        <title>High-Quality Genome Resource of Clonostachys rosea strain S41 by Oxford Nanopore Long-Read Sequencing.</title>
        <authorList>
            <person name="Wang H."/>
        </authorList>
    </citation>
    <scope>NUCLEOTIDE SEQUENCE</scope>
    <source>
        <strain evidence="2">S41</strain>
    </source>
</reference>
<comment type="caution">
    <text evidence="2">The sequence shown here is derived from an EMBL/GenBank/DDBJ whole genome shotgun (WGS) entry which is preliminary data.</text>
</comment>
<dbReference type="PROSITE" id="PS51367">
    <property type="entry name" value="THAUMATIN_2"/>
    <property type="match status" value="1"/>
</dbReference>
<sequence length="198" mass="21454">MVRSRTPRISLHMRLLPIVILVGGHLVESLAAKEQFVFRHGWQQDFIRFAPPSTSLASRGPPQEGSGQIPLKISNNCEATIWPGIATQSGTGPGTGGFELPSRSTTDLWVSPDWQGRVWGRTNCTVNGDSCACETGDCFNKLDCEFSGATPATLAEFNLAGGFNGMQTFYDISLVDGYNIPMAITYIPAKNTTFIPPI</sequence>